<evidence type="ECO:0000256" key="2">
    <source>
        <dbReference type="ARBA" id="ARBA00006434"/>
    </source>
</evidence>
<accession>T1AYF9</accession>
<evidence type="ECO:0000256" key="6">
    <source>
        <dbReference type="ARBA" id="ARBA00022847"/>
    </source>
</evidence>
<evidence type="ECO:0000256" key="9">
    <source>
        <dbReference type="SAM" id="Phobius"/>
    </source>
</evidence>
<dbReference type="Pfam" id="PF00474">
    <property type="entry name" value="SSF"/>
    <property type="match status" value="1"/>
</dbReference>
<sequence>MVDQFDISVLVGWAFAIAASSFFPLLVLGIWWPRLTTAGAALGVALGGGLSTLAISTTMVATVSPPLELFLARESGLAVVLAQPAIVTVPVAFLAMVAT</sequence>
<dbReference type="AlphaFoldDB" id="T1AYF9"/>
<dbReference type="GO" id="GO:0006847">
    <property type="term" value="P:plasma membrane acetate transport"/>
    <property type="evidence" value="ECO:0007669"/>
    <property type="project" value="TreeGrafter"/>
</dbReference>
<feature type="non-terminal residue" evidence="10">
    <location>
        <position position="99"/>
    </location>
</feature>
<keyword evidence="6" id="KW-0769">Symport</keyword>
<dbReference type="InterPro" id="IPR050277">
    <property type="entry name" value="Sodium:Solute_Symporter"/>
</dbReference>
<keyword evidence="3" id="KW-0813">Transport</keyword>
<evidence type="ECO:0000256" key="5">
    <source>
        <dbReference type="ARBA" id="ARBA00022692"/>
    </source>
</evidence>
<feature type="transmembrane region" description="Helical" evidence="9">
    <location>
        <begin position="75"/>
        <end position="98"/>
    </location>
</feature>
<evidence type="ECO:0000256" key="1">
    <source>
        <dbReference type="ARBA" id="ARBA00004651"/>
    </source>
</evidence>
<feature type="transmembrane region" description="Helical" evidence="9">
    <location>
        <begin position="38"/>
        <end position="63"/>
    </location>
</feature>
<evidence type="ECO:0000256" key="8">
    <source>
        <dbReference type="ARBA" id="ARBA00023136"/>
    </source>
</evidence>
<keyword evidence="7 9" id="KW-1133">Transmembrane helix</keyword>
<proteinExistence type="inferred from homology"/>
<comment type="caution">
    <text evidence="10">The sequence shown here is derived from an EMBL/GenBank/DDBJ whole genome shotgun (WGS) entry which is preliminary data.</text>
</comment>
<dbReference type="InterPro" id="IPR001734">
    <property type="entry name" value="Na/solute_symporter"/>
</dbReference>
<dbReference type="EMBL" id="AUZY01004573">
    <property type="protein sequence ID" value="EQD62577.1"/>
    <property type="molecule type" value="Genomic_DNA"/>
</dbReference>
<keyword evidence="4" id="KW-1003">Cell membrane</keyword>
<dbReference type="Gene3D" id="1.20.1730.10">
    <property type="entry name" value="Sodium/glucose cotransporter"/>
    <property type="match status" value="1"/>
</dbReference>
<name>T1AYF9_9ZZZZ</name>
<comment type="similarity">
    <text evidence="2">Belongs to the sodium:solute symporter (SSF) (TC 2.A.21) family.</text>
</comment>
<gene>
    <name evidence="10" type="ORF">B1B_07182</name>
</gene>
<keyword evidence="8 9" id="KW-0472">Membrane</keyword>
<protein>
    <submittedName>
        <fullName evidence="10">Sodium/solute symporter</fullName>
    </submittedName>
</protein>
<dbReference type="GO" id="GO:0005886">
    <property type="term" value="C:plasma membrane"/>
    <property type="evidence" value="ECO:0007669"/>
    <property type="project" value="UniProtKB-SubCell"/>
</dbReference>
<dbReference type="GO" id="GO:0015123">
    <property type="term" value="F:acetate transmembrane transporter activity"/>
    <property type="evidence" value="ECO:0007669"/>
    <property type="project" value="TreeGrafter"/>
</dbReference>
<organism evidence="10">
    <name type="scientific">mine drainage metagenome</name>
    <dbReference type="NCBI Taxonomy" id="410659"/>
    <lineage>
        <taxon>unclassified sequences</taxon>
        <taxon>metagenomes</taxon>
        <taxon>ecological metagenomes</taxon>
    </lineage>
</organism>
<evidence type="ECO:0000313" key="10">
    <source>
        <dbReference type="EMBL" id="EQD62577.1"/>
    </source>
</evidence>
<evidence type="ECO:0000256" key="4">
    <source>
        <dbReference type="ARBA" id="ARBA00022475"/>
    </source>
</evidence>
<reference evidence="10" key="1">
    <citation type="submission" date="2013-08" db="EMBL/GenBank/DDBJ databases">
        <authorList>
            <person name="Mendez C."/>
            <person name="Richter M."/>
            <person name="Ferrer M."/>
            <person name="Sanchez J."/>
        </authorList>
    </citation>
    <scope>NUCLEOTIDE SEQUENCE</scope>
</reference>
<dbReference type="PANTHER" id="PTHR48086:SF6">
    <property type="entry name" value="CATION_ACETATE SYMPORTER ACTP"/>
    <property type="match status" value="1"/>
</dbReference>
<comment type="subcellular location">
    <subcellularLocation>
        <location evidence="1">Cell membrane</location>
        <topology evidence="1">Multi-pass membrane protein</topology>
    </subcellularLocation>
</comment>
<keyword evidence="5 9" id="KW-0812">Transmembrane</keyword>
<feature type="transmembrane region" description="Helical" evidence="9">
    <location>
        <begin position="7"/>
        <end position="32"/>
    </location>
</feature>
<dbReference type="InterPro" id="IPR038377">
    <property type="entry name" value="Na/Glc_symporter_sf"/>
</dbReference>
<dbReference type="GO" id="GO:0015293">
    <property type="term" value="F:symporter activity"/>
    <property type="evidence" value="ECO:0007669"/>
    <property type="project" value="UniProtKB-KW"/>
</dbReference>
<evidence type="ECO:0000256" key="3">
    <source>
        <dbReference type="ARBA" id="ARBA00022448"/>
    </source>
</evidence>
<evidence type="ECO:0000256" key="7">
    <source>
        <dbReference type="ARBA" id="ARBA00022989"/>
    </source>
</evidence>
<dbReference type="PANTHER" id="PTHR48086">
    <property type="entry name" value="SODIUM/PROLINE SYMPORTER-RELATED"/>
    <property type="match status" value="1"/>
</dbReference>
<reference evidence="10" key="2">
    <citation type="journal article" date="2014" name="ISME J.">
        <title>Microbial stratification in low pH oxic and suboxic macroscopic growths along an acid mine drainage.</title>
        <authorList>
            <person name="Mendez-Garcia C."/>
            <person name="Mesa V."/>
            <person name="Sprenger R.R."/>
            <person name="Richter M."/>
            <person name="Diez M.S."/>
            <person name="Solano J."/>
            <person name="Bargiela R."/>
            <person name="Golyshina O.V."/>
            <person name="Manteca A."/>
            <person name="Ramos J.L."/>
            <person name="Gallego J.R."/>
            <person name="Llorente I."/>
            <person name="Martins Dos Santos V.A."/>
            <person name="Jensen O.N."/>
            <person name="Pelaez A.I."/>
            <person name="Sanchez J."/>
            <person name="Ferrer M."/>
        </authorList>
    </citation>
    <scope>NUCLEOTIDE SEQUENCE</scope>
</reference>